<evidence type="ECO:0000313" key="2">
    <source>
        <dbReference type="Proteomes" id="UP000504636"/>
    </source>
</evidence>
<sequence>MFGVWRALCSEPLTSFCSFSKCADGLICLSIFSSSSAARRVPHQEANADVVTDNTPGITTRHLLARGQHVLFHLSVKWQLSASEICPTPLALVVSFYDDVVERD</sequence>
<evidence type="ECO:0000313" key="1">
    <source>
        <dbReference type="EMBL" id="KAF2816354.1"/>
    </source>
</evidence>
<reference evidence="3" key="3">
    <citation type="submission" date="2025-04" db="UniProtKB">
        <authorList>
            <consortium name="RefSeq"/>
        </authorList>
    </citation>
    <scope>IDENTIFICATION</scope>
    <source>
        <strain evidence="3">CBS 304.34</strain>
    </source>
</reference>
<gene>
    <name evidence="1 3" type="ORF">BDZ99DRAFT_134359</name>
</gene>
<dbReference type="EMBL" id="MU003693">
    <property type="protein sequence ID" value="KAF2816354.1"/>
    <property type="molecule type" value="Genomic_DNA"/>
</dbReference>
<accession>A0A6A6Z7Q8</accession>
<dbReference type="GeneID" id="54453527"/>
<dbReference type="AlphaFoldDB" id="A0A6A6Z7Q8"/>
<name>A0A6A6Z7Q8_9PEZI</name>
<reference evidence="1 3" key="1">
    <citation type="journal article" date="2020" name="Stud. Mycol.">
        <title>101 Dothideomycetes genomes: a test case for predicting lifestyles and emergence of pathogens.</title>
        <authorList>
            <person name="Haridas S."/>
            <person name="Albert R."/>
            <person name="Binder M."/>
            <person name="Bloem J."/>
            <person name="Labutti K."/>
            <person name="Salamov A."/>
            <person name="Andreopoulos B."/>
            <person name="Baker S."/>
            <person name="Barry K."/>
            <person name="Bills G."/>
            <person name="Bluhm B."/>
            <person name="Cannon C."/>
            <person name="Castanera R."/>
            <person name="Culley D."/>
            <person name="Daum C."/>
            <person name="Ezra D."/>
            <person name="Gonzalez J."/>
            <person name="Henrissat B."/>
            <person name="Kuo A."/>
            <person name="Liang C."/>
            <person name="Lipzen A."/>
            <person name="Lutzoni F."/>
            <person name="Magnuson J."/>
            <person name="Mondo S."/>
            <person name="Nolan M."/>
            <person name="Ohm R."/>
            <person name="Pangilinan J."/>
            <person name="Park H.-J."/>
            <person name="Ramirez L."/>
            <person name="Alfaro M."/>
            <person name="Sun H."/>
            <person name="Tritt A."/>
            <person name="Yoshinaga Y."/>
            <person name="Zwiers L.-H."/>
            <person name="Turgeon B."/>
            <person name="Goodwin S."/>
            <person name="Spatafora J."/>
            <person name="Crous P."/>
            <person name="Grigoriev I."/>
        </authorList>
    </citation>
    <scope>NUCLEOTIDE SEQUENCE</scope>
    <source>
        <strain evidence="1 3">CBS 304.34</strain>
    </source>
</reference>
<protein>
    <submittedName>
        <fullName evidence="1 3">Uncharacterized protein</fullName>
    </submittedName>
</protein>
<evidence type="ECO:0000313" key="3">
    <source>
        <dbReference type="RefSeq" id="XP_033583318.1"/>
    </source>
</evidence>
<organism evidence="1">
    <name type="scientific">Mytilinidion resinicola</name>
    <dbReference type="NCBI Taxonomy" id="574789"/>
    <lineage>
        <taxon>Eukaryota</taxon>
        <taxon>Fungi</taxon>
        <taxon>Dikarya</taxon>
        <taxon>Ascomycota</taxon>
        <taxon>Pezizomycotina</taxon>
        <taxon>Dothideomycetes</taxon>
        <taxon>Pleosporomycetidae</taxon>
        <taxon>Mytilinidiales</taxon>
        <taxon>Mytilinidiaceae</taxon>
        <taxon>Mytilinidion</taxon>
    </lineage>
</organism>
<keyword evidence="2" id="KW-1185">Reference proteome</keyword>
<dbReference type="Proteomes" id="UP000504636">
    <property type="component" value="Unplaced"/>
</dbReference>
<reference evidence="3" key="2">
    <citation type="submission" date="2020-04" db="EMBL/GenBank/DDBJ databases">
        <authorList>
            <consortium name="NCBI Genome Project"/>
        </authorList>
    </citation>
    <scope>NUCLEOTIDE SEQUENCE</scope>
    <source>
        <strain evidence="3">CBS 304.34</strain>
    </source>
</reference>
<dbReference type="RefSeq" id="XP_033583318.1">
    <property type="nucleotide sequence ID" value="XM_033712634.1"/>
</dbReference>
<proteinExistence type="predicted"/>